<dbReference type="Gene3D" id="2.160.20.80">
    <property type="entry name" value="E3 ubiquitin-protein ligase SopA"/>
    <property type="match status" value="1"/>
</dbReference>
<organism evidence="2 3">
    <name type="scientific">Paraclostridium sordellii</name>
    <name type="common">Clostridium sordellii</name>
    <dbReference type="NCBI Taxonomy" id="1505"/>
    <lineage>
        <taxon>Bacteria</taxon>
        <taxon>Bacillati</taxon>
        <taxon>Bacillota</taxon>
        <taxon>Clostridia</taxon>
        <taxon>Peptostreptococcales</taxon>
        <taxon>Peptostreptococcaceae</taxon>
        <taxon>Paraclostridium</taxon>
    </lineage>
</organism>
<sequence>MGYINFKEEVFVAKKQLQQRKHNNNNIISNLGKKKEIEENYNPCAKYSYKTFNDETFGQNSNLDEEQFIKIENKDIVGSKFSNCNFFNITFKECRFVGCVFENCEFGKGGVTFENCSFLKEDSSKTPSLNKYENLSCTFLNCNIYSKFLNCILSFAIFENCNIKDTNFEQTDMTNIIISECDLNMIIISDCDLCGCKIVSTYIEDLEFKDKFKSKLDEKSFIDKIPIRYKTREEYEGLYMVYETIANKFKENTLNNNFGEYYYICKCMQRKTLRFFPKVGSYLYYLTCGYGERPEFAVYSSLAIIIFFAFVYLIVGIEIDNKEIIYNINTIRNLTFFKFISDFNESLTLSVGAFGGLGTINCKPVTNSYIFLDIEILIGIAMMGLGIGTLTRKVVR</sequence>
<dbReference type="SUPFAM" id="SSF141571">
    <property type="entry name" value="Pentapeptide repeat-like"/>
    <property type="match status" value="1"/>
</dbReference>
<dbReference type="Proteomes" id="UP000049127">
    <property type="component" value="Unassembled WGS sequence"/>
</dbReference>
<reference evidence="3" key="1">
    <citation type="submission" date="2015-01" db="EMBL/GenBank/DDBJ databases">
        <authorList>
            <person name="Aslett M.A."/>
            <person name="De Silva N."/>
        </authorList>
    </citation>
    <scope>NUCLEOTIDE SEQUENCE [LARGE SCALE GENOMIC DNA]</scope>
    <source>
        <strain evidence="3">R28058</strain>
    </source>
</reference>
<keyword evidence="1" id="KW-0812">Transmembrane</keyword>
<feature type="transmembrane region" description="Helical" evidence="1">
    <location>
        <begin position="336"/>
        <end position="357"/>
    </location>
</feature>
<name>A0A0C7R3E1_PARSO</name>
<protein>
    <submittedName>
        <fullName evidence="2">Ion transport 2 domain-containing protein</fullName>
    </submittedName>
</protein>
<dbReference type="RefSeq" id="WP_055341956.1">
    <property type="nucleotide sequence ID" value="NZ_CDNI01000003.1"/>
</dbReference>
<feature type="transmembrane region" description="Helical" evidence="1">
    <location>
        <begin position="296"/>
        <end position="315"/>
    </location>
</feature>
<evidence type="ECO:0000313" key="2">
    <source>
        <dbReference type="EMBL" id="CEQ03723.1"/>
    </source>
</evidence>
<accession>A0A0C7R3E1</accession>
<dbReference type="OrthoDB" id="268207at2"/>
<evidence type="ECO:0000256" key="1">
    <source>
        <dbReference type="SAM" id="Phobius"/>
    </source>
</evidence>
<dbReference type="InterPro" id="IPR001646">
    <property type="entry name" value="5peptide_repeat"/>
</dbReference>
<dbReference type="AlphaFoldDB" id="A0A0C7R3E1"/>
<dbReference type="Pfam" id="PF00805">
    <property type="entry name" value="Pentapeptide"/>
    <property type="match status" value="1"/>
</dbReference>
<keyword evidence="1" id="KW-0472">Membrane</keyword>
<evidence type="ECO:0000313" key="3">
    <source>
        <dbReference type="Proteomes" id="UP000049127"/>
    </source>
</evidence>
<proteinExistence type="predicted"/>
<dbReference type="EMBL" id="CEKZ01000003">
    <property type="protein sequence ID" value="CEQ03723.1"/>
    <property type="molecule type" value="Genomic_DNA"/>
</dbReference>
<keyword evidence="1" id="KW-1133">Transmembrane helix</keyword>
<gene>
    <name evidence="2" type="ORF">R28058_14561</name>
</gene>
<feature type="transmembrane region" description="Helical" evidence="1">
    <location>
        <begin position="369"/>
        <end position="390"/>
    </location>
</feature>